<protein>
    <submittedName>
        <fullName evidence="1">Uncharacterized protein</fullName>
    </submittedName>
</protein>
<name>A0ABN9FQ37_9NEOB</name>
<gene>
    <name evidence="1" type="ORF">SPARVUS_LOCUS12435870</name>
</gene>
<dbReference type="Proteomes" id="UP001162483">
    <property type="component" value="Unassembled WGS sequence"/>
</dbReference>
<feature type="non-terminal residue" evidence="1">
    <location>
        <position position="38"/>
    </location>
</feature>
<evidence type="ECO:0000313" key="2">
    <source>
        <dbReference type="Proteomes" id="UP001162483"/>
    </source>
</evidence>
<sequence length="38" mass="4441">MITDWPINDHMIVKSVNDHRDHMVQGYSQITALTVFLN</sequence>
<keyword evidence="2" id="KW-1185">Reference proteome</keyword>
<comment type="caution">
    <text evidence="1">The sequence shown here is derived from an EMBL/GenBank/DDBJ whole genome shotgun (WGS) entry which is preliminary data.</text>
</comment>
<evidence type="ECO:0000313" key="1">
    <source>
        <dbReference type="EMBL" id="CAI9598729.1"/>
    </source>
</evidence>
<reference evidence="1" key="1">
    <citation type="submission" date="2023-05" db="EMBL/GenBank/DDBJ databases">
        <authorList>
            <person name="Stuckert A."/>
        </authorList>
    </citation>
    <scope>NUCLEOTIDE SEQUENCE</scope>
</reference>
<organism evidence="1 2">
    <name type="scientific">Staurois parvus</name>
    <dbReference type="NCBI Taxonomy" id="386267"/>
    <lineage>
        <taxon>Eukaryota</taxon>
        <taxon>Metazoa</taxon>
        <taxon>Chordata</taxon>
        <taxon>Craniata</taxon>
        <taxon>Vertebrata</taxon>
        <taxon>Euteleostomi</taxon>
        <taxon>Amphibia</taxon>
        <taxon>Batrachia</taxon>
        <taxon>Anura</taxon>
        <taxon>Neobatrachia</taxon>
        <taxon>Ranoidea</taxon>
        <taxon>Ranidae</taxon>
        <taxon>Staurois</taxon>
    </lineage>
</organism>
<accession>A0ABN9FQ37</accession>
<dbReference type="EMBL" id="CATNWA010017194">
    <property type="protein sequence ID" value="CAI9598729.1"/>
    <property type="molecule type" value="Genomic_DNA"/>
</dbReference>
<proteinExistence type="predicted"/>